<dbReference type="Proteomes" id="UP000753908">
    <property type="component" value="Unassembled WGS sequence"/>
</dbReference>
<name>A0A951U866_9CYAN</name>
<protein>
    <submittedName>
        <fullName evidence="2">Uncharacterized protein</fullName>
    </submittedName>
</protein>
<dbReference type="EMBL" id="JAHHIF010000004">
    <property type="protein sequence ID" value="MBW4543599.1"/>
    <property type="molecule type" value="Genomic_DNA"/>
</dbReference>
<organism evidence="2 3">
    <name type="scientific">Symplocastrum torsivum CPER-KK1</name>
    <dbReference type="NCBI Taxonomy" id="450513"/>
    <lineage>
        <taxon>Bacteria</taxon>
        <taxon>Bacillati</taxon>
        <taxon>Cyanobacteriota</taxon>
        <taxon>Cyanophyceae</taxon>
        <taxon>Oscillatoriophycideae</taxon>
        <taxon>Oscillatoriales</taxon>
        <taxon>Microcoleaceae</taxon>
        <taxon>Symplocastrum</taxon>
    </lineage>
</organism>
<accession>A0A951U866</accession>
<dbReference type="AlphaFoldDB" id="A0A951U866"/>
<comment type="caution">
    <text evidence="2">The sequence shown here is derived from an EMBL/GenBank/DDBJ whole genome shotgun (WGS) entry which is preliminary data.</text>
</comment>
<gene>
    <name evidence="2" type="ORF">KME25_03985</name>
</gene>
<sequence>MKAKILECDRNPKEPSSPKSVSIPDEELKAIAYSMDALIPGFYAWFGSLRIRIGGSEAEETYPGTIHSFAGVALVLSGYRIFSTYQGDYDP</sequence>
<proteinExistence type="predicted"/>
<evidence type="ECO:0000313" key="3">
    <source>
        <dbReference type="Proteomes" id="UP000753908"/>
    </source>
</evidence>
<evidence type="ECO:0000256" key="1">
    <source>
        <dbReference type="SAM" id="MobiDB-lite"/>
    </source>
</evidence>
<evidence type="ECO:0000313" key="2">
    <source>
        <dbReference type="EMBL" id="MBW4543599.1"/>
    </source>
</evidence>
<reference evidence="2" key="1">
    <citation type="submission" date="2021-05" db="EMBL/GenBank/DDBJ databases">
        <authorList>
            <person name="Pietrasiak N."/>
            <person name="Ward R."/>
            <person name="Stajich J.E."/>
            <person name="Kurbessoian T."/>
        </authorList>
    </citation>
    <scope>NUCLEOTIDE SEQUENCE</scope>
    <source>
        <strain evidence="2">CPER-KK1</strain>
    </source>
</reference>
<reference evidence="2" key="2">
    <citation type="journal article" date="2022" name="Microbiol. Resour. Announc.">
        <title>Metagenome Sequencing to Explore Phylogenomics of Terrestrial Cyanobacteria.</title>
        <authorList>
            <person name="Ward R.D."/>
            <person name="Stajich J.E."/>
            <person name="Johansen J.R."/>
            <person name="Huntemann M."/>
            <person name="Clum A."/>
            <person name="Foster B."/>
            <person name="Foster B."/>
            <person name="Roux S."/>
            <person name="Palaniappan K."/>
            <person name="Varghese N."/>
            <person name="Mukherjee S."/>
            <person name="Reddy T.B.K."/>
            <person name="Daum C."/>
            <person name="Copeland A."/>
            <person name="Chen I.A."/>
            <person name="Ivanova N.N."/>
            <person name="Kyrpides N.C."/>
            <person name="Shapiro N."/>
            <person name="Eloe-Fadrosh E.A."/>
            <person name="Pietrasiak N."/>
        </authorList>
    </citation>
    <scope>NUCLEOTIDE SEQUENCE</scope>
    <source>
        <strain evidence="2">CPER-KK1</strain>
    </source>
</reference>
<feature type="compositionally biased region" description="Basic and acidic residues" evidence="1">
    <location>
        <begin position="1"/>
        <end position="13"/>
    </location>
</feature>
<feature type="region of interest" description="Disordered" evidence="1">
    <location>
        <begin position="1"/>
        <end position="22"/>
    </location>
</feature>